<organism evidence="1 2">
    <name type="scientific">Mariprofundus ferrooxydans PV-1</name>
    <dbReference type="NCBI Taxonomy" id="314345"/>
    <lineage>
        <taxon>Bacteria</taxon>
        <taxon>Pseudomonadati</taxon>
        <taxon>Pseudomonadota</taxon>
        <taxon>Candidatius Mariprofundia</taxon>
        <taxon>Mariprofundales</taxon>
        <taxon>Mariprofundaceae</taxon>
        <taxon>Mariprofundus</taxon>
    </lineage>
</organism>
<dbReference type="OrthoDB" id="5295870at2"/>
<gene>
    <name evidence="1" type="ORF">SPV1_06244</name>
</gene>
<reference evidence="1 2" key="1">
    <citation type="submission" date="2006-09" db="EMBL/GenBank/DDBJ databases">
        <authorList>
            <person name="Emerson D."/>
            <person name="Ferriera S."/>
            <person name="Johnson J."/>
            <person name="Kravitz S."/>
            <person name="Halpern A."/>
            <person name="Remington K."/>
            <person name="Beeson K."/>
            <person name="Tran B."/>
            <person name="Rogers Y.-H."/>
            <person name="Friedman R."/>
            <person name="Venter J.C."/>
        </authorList>
    </citation>
    <scope>NUCLEOTIDE SEQUENCE [LARGE SCALE GENOMIC DNA]</scope>
    <source>
        <strain evidence="1 2">PV-1</strain>
    </source>
</reference>
<dbReference type="AlphaFoldDB" id="Q0EWS2"/>
<dbReference type="Pfam" id="PF14255">
    <property type="entry name" value="Zn_ribbon_21"/>
    <property type="match status" value="1"/>
</dbReference>
<evidence type="ECO:0000313" key="1">
    <source>
        <dbReference type="EMBL" id="EAU53717.1"/>
    </source>
</evidence>
<sequence>MNALESVNTRCPYCGEEIRLQVDASAAGSQAYTEDCSVCCRPMVVAVCVDEDGIRIDVTSEDD</sequence>
<dbReference type="Proteomes" id="UP000005297">
    <property type="component" value="Unassembled WGS sequence"/>
</dbReference>
<dbReference type="EMBL" id="AATS01000018">
    <property type="protein sequence ID" value="EAU53717.1"/>
    <property type="molecule type" value="Genomic_DNA"/>
</dbReference>
<dbReference type="STRING" id="314344.AL013_02530"/>
<dbReference type="InterPro" id="IPR017143">
    <property type="entry name" value="UCP037225"/>
</dbReference>
<proteinExistence type="predicted"/>
<name>Q0EWS2_9PROT</name>
<dbReference type="RefSeq" id="WP_009851542.1">
    <property type="nucleotide sequence ID" value="NZ_DS022295.1"/>
</dbReference>
<keyword evidence="2" id="KW-1185">Reference proteome</keyword>
<protein>
    <recommendedName>
        <fullName evidence="3">CPXCG motif-containing cysteine-rich protein</fullName>
    </recommendedName>
</protein>
<evidence type="ECO:0008006" key="3">
    <source>
        <dbReference type="Google" id="ProtNLM"/>
    </source>
</evidence>
<dbReference type="HOGENOM" id="CLU_189936_1_0_0"/>
<dbReference type="PIRSF" id="PIRSF037225">
    <property type="entry name" value="UCP037225"/>
    <property type="match status" value="1"/>
</dbReference>
<accession>Q0EWS2</accession>
<dbReference type="InParanoid" id="Q0EWS2"/>
<evidence type="ECO:0000313" key="2">
    <source>
        <dbReference type="Proteomes" id="UP000005297"/>
    </source>
</evidence>
<comment type="caution">
    <text evidence="1">The sequence shown here is derived from an EMBL/GenBank/DDBJ whole genome shotgun (WGS) entry which is preliminary data.</text>
</comment>
<dbReference type="InterPro" id="IPR025990">
    <property type="entry name" value="zinc_ribbon_bacterial"/>
</dbReference>